<dbReference type="RefSeq" id="WP_342708165.1">
    <property type="nucleotide sequence ID" value="NZ_FODJ01000007.1"/>
</dbReference>
<dbReference type="Pfam" id="PF12746">
    <property type="entry name" value="GNAT_acetyltran"/>
    <property type="match status" value="1"/>
</dbReference>
<dbReference type="PROSITE" id="PS51186">
    <property type="entry name" value="GNAT"/>
    <property type="match status" value="1"/>
</dbReference>
<dbReference type="AlphaFoldDB" id="A0A1H8PL51"/>
<protein>
    <recommendedName>
        <fullName evidence="1">N-acetyltransferase domain-containing protein</fullName>
    </recommendedName>
</protein>
<dbReference type="Gene3D" id="3.40.630.30">
    <property type="match status" value="1"/>
</dbReference>
<feature type="domain" description="N-acetyltransferase" evidence="1">
    <location>
        <begin position="134"/>
        <end position="265"/>
    </location>
</feature>
<dbReference type="InterPro" id="IPR000182">
    <property type="entry name" value="GNAT_dom"/>
</dbReference>
<dbReference type="GO" id="GO:0016747">
    <property type="term" value="F:acyltransferase activity, transferring groups other than amino-acyl groups"/>
    <property type="evidence" value="ECO:0007669"/>
    <property type="project" value="InterPro"/>
</dbReference>
<keyword evidence="3" id="KW-1185">Reference proteome</keyword>
<dbReference type="InterPro" id="IPR027365">
    <property type="entry name" value="GNAT_acetyltra_YdfB-like"/>
</dbReference>
<proteinExistence type="predicted"/>
<accession>A0A1H8PL51</accession>
<dbReference type="EMBL" id="FODJ01000007">
    <property type="protein sequence ID" value="SEO42645.1"/>
    <property type="molecule type" value="Genomic_DNA"/>
</dbReference>
<reference evidence="2 3" key="1">
    <citation type="submission" date="2016-10" db="EMBL/GenBank/DDBJ databases">
        <authorList>
            <person name="de Groot N.N."/>
        </authorList>
    </citation>
    <scope>NUCLEOTIDE SEQUENCE [LARGE SCALE GENOMIC DNA]</scope>
    <source>
        <strain evidence="2 3">CGMCC 1.10434</strain>
    </source>
</reference>
<name>A0A1H8PL51_9BACI</name>
<sequence length="265" mass="29841">MSMIRKLLEADDQAVKALIMQQPAENLFIIGDLEAFGYEQDFQEIWGDFDHNSQLKAVLLRYEENFIPFSLTKDFNAAGFAEIINHFDGKYILSGLKPLTAMIAPLLADKRKKPRELYYAKCTTVDQLPTLDLTNVKELQLADLDKWIQFINGVPEFSHSTVNRETKQRDMERGVGRSYMIKSDDGMVISSASTAAENSQSAMIVAVATASAYMGKGLATQCLSRLIADLHHEGKELCLFYDNPAAGKIYKKLGFKDIGLWTLYY</sequence>
<gene>
    <name evidence="2" type="ORF">SAMN04488134_107110</name>
</gene>
<dbReference type="Proteomes" id="UP000199300">
    <property type="component" value="Unassembled WGS sequence"/>
</dbReference>
<evidence type="ECO:0000313" key="3">
    <source>
        <dbReference type="Proteomes" id="UP000199300"/>
    </source>
</evidence>
<dbReference type="InterPro" id="IPR016181">
    <property type="entry name" value="Acyl_CoA_acyltransferase"/>
</dbReference>
<dbReference type="SUPFAM" id="SSF55729">
    <property type="entry name" value="Acyl-CoA N-acyltransferases (Nat)"/>
    <property type="match status" value="1"/>
</dbReference>
<evidence type="ECO:0000313" key="2">
    <source>
        <dbReference type="EMBL" id="SEO42645.1"/>
    </source>
</evidence>
<organism evidence="2 3">
    <name type="scientific">Amphibacillus marinus</name>
    <dbReference type="NCBI Taxonomy" id="872970"/>
    <lineage>
        <taxon>Bacteria</taxon>
        <taxon>Bacillati</taxon>
        <taxon>Bacillota</taxon>
        <taxon>Bacilli</taxon>
        <taxon>Bacillales</taxon>
        <taxon>Bacillaceae</taxon>
        <taxon>Amphibacillus</taxon>
    </lineage>
</organism>
<evidence type="ECO:0000259" key="1">
    <source>
        <dbReference type="PROSITE" id="PS51186"/>
    </source>
</evidence>
<dbReference type="STRING" id="872970.SAMN04488134_107110"/>